<dbReference type="SUPFAM" id="SSF53098">
    <property type="entry name" value="Ribonuclease H-like"/>
    <property type="match status" value="1"/>
</dbReference>
<evidence type="ECO:0000256" key="14">
    <source>
        <dbReference type="ARBA" id="ARBA00049244"/>
    </source>
</evidence>
<evidence type="ECO:0000256" key="13">
    <source>
        <dbReference type="ARBA" id="ARBA00048173"/>
    </source>
</evidence>
<evidence type="ECO:0000256" key="4">
    <source>
        <dbReference type="ARBA" id="ARBA00022723"/>
    </source>
</evidence>
<evidence type="ECO:0000313" key="17">
    <source>
        <dbReference type="EMBL" id="MBW0538304.1"/>
    </source>
</evidence>
<evidence type="ECO:0000256" key="11">
    <source>
        <dbReference type="ARBA" id="ARBA00022932"/>
    </source>
</evidence>
<comment type="caution">
    <text evidence="17">The sequence shown here is derived from an EMBL/GenBank/DDBJ whole genome shotgun (WGS) entry which is preliminary data.</text>
</comment>
<feature type="region of interest" description="Disordered" evidence="15">
    <location>
        <begin position="609"/>
        <end position="628"/>
    </location>
</feature>
<dbReference type="Gene3D" id="3.30.420.10">
    <property type="entry name" value="Ribonuclease H-like superfamily/Ribonuclease H"/>
    <property type="match status" value="1"/>
</dbReference>
<keyword evidence="4" id="KW-0479">Metal-binding</keyword>
<evidence type="ECO:0000256" key="3">
    <source>
        <dbReference type="ARBA" id="ARBA00022722"/>
    </source>
</evidence>
<evidence type="ECO:0000256" key="6">
    <source>
        <dbReference type="ARBA" id="ARBA00022801"/>
    </source>
</evidence>
<dbReference type="GO" id="GO:0003887">
    <property type="term" value="F:DNA-directed DNA polymerase activity"/>
    <property type="evidence" value="ECO:0007669"/>
    <property type="project" value="UniProtKB-KW"/>
</dbReference>
<dbReference type="AlphaFoldDB" id="A0A9Q3FFN9"/>
<keyword evidence="5" id="KW-0255">Endonuclease</keyword>
<keyword evidence="6" id="KW-0378">Hydrolase</keyword>
<name>A0A9Q3FFN9_9BASI</name>
<keyword evidence="18" id="KW-1185">Reference proteome</keyword>
<dbReference type="GO" id="GO:0032196">
    <property type="term" value="P:transposition"/>
    <property type="evidence" value="ECO:0007669"/>
    <property type="project" value="UniProtKB-KW"/>
</dbReference>
<dbReference type="GO" id="GO:0003723">
    <property type="term" value="F:RNA binding"/>
    <property type="evidence" value="ECO:0007669"/>
    <property type="project" value="UniProtKB-KW"/>
</dbReference>
<reference evidence="17" key="1">
    <citation type="submission" date="2021-03" db="EMBL/GenBank/DDBJ databases">
        <title>Draft genome sequence of rust myrtle Austropuccinia psidii MF-1, a brazilian biotype.</title>
        <authorList>
            <person name="Quecine M.C."/>
            <person name="Pachon D.M.R."/>
            <person name="Bonatelli M.L."/>
            <person name="Correr F.H."/>
            <person name="Franceschini L.M."/>
            <person name="Leite T.F."/>
            <person name="Margarido G.R.A."/>
            <person name="Almeida C.A."/>
            <person name="Ferrarezi J.A."/>
            <person name="Labate C.A."/>
        </authorList>
    </citation>
    <scope>NUCLEOTIDE SEQUENCE</scope>
    <source>
        <strain evidence="17">MF-1</strain>
    </source>
</reference>
<evidence type="ECO:0000256" key="9">
    <source>
        <dbReference type="ARBA" id="ARBA00022908"/>
    </source>
</evidence>
<keyword evidence="3" id="KW-0540">Nuclease</keyword>
<feature type="compositionally biased region" description="Basic and acidic residues" evidence="15">
    <location>
        <begin position="609"/>
        <end position="618"/>
    </location>
</feature>
<keyword evidence="9" id="KW-0229">DNA integration</keyword>
<gene>
    <name evidence="17" type="ORF">O181_078019</name>
</gene>
<keyword evidence="11" id="KW-0239">DNA-directed DNA polymerase</keyword>
<dbReference type="Proteomes" id="UP000765509">
    <property type="component" value="Unassembled WGS sequence"/>
</dbReference>
<evidence type="ECO:0000256" key="7">
    <source>
        <dbReference type="ARBA" id="ARBA00022842"/>
    </source>
</evidence>
<comment type="catalytic activity">
    <reaction evidence="13">
        <text>DNA(n) + a 2'-deoxyribonucleoside 5'-triphosphate = DNA(n+1) + diphosphate</text>
        <dbReference type="Rhea" id="RHEA:22508"/>
        <dbReference type="Rhea" id="RHEA-COMP:17339"/>
        <dbReference type="Rhea" id="RHEA-COMP:17340"/>
        <dbReference type="ChEBI" id="CHEBI:33019"/>
        <dbReference type="ChEBI" id="CHEBI:61560"/>
        <dbReference type="ChEBI" id="CHEBI:173112"/>
        <dbReference type="EC" id="2.7.7.49"/>
    </reaction>
</comment>
<evidence type="ECO:0000313" key="18">
    <source>
        <dbReference type="Proteomes" id="UP000765509"/>
    </source>
</evidence>
<evidence type="ECO:0000256" key="10">
    <source>
        <dbReference type="ARBA" id="ARBA00022918"/>
    </source>
</evidence>
<dbReference type="Pfam" id="PF25597">
    <property type="entry name" value="SH3_retrovirus"/>
    <property type="match status" value="1"/>
</dbReference>
<dbReference type="EMBL" id="AVOT02042866">
    <property type="protein sequence ID" value="MBW0538304.1"/>
    <property type="molecule type" value="Genomic_DNA"/>
</dbReference>
<dbReference type="PANTHER" id="PTHR42648">
    <property type="entry name" value="TRANSPOSASE, PUTATIVE-RELATED"/>
    <property type="match status" value="1"/>
</dbReference>
<dbReference type="InterPro" id="IPR057670">
    <property type="entry name" value="SH3_retrovirus"/>
</dbReference>
<dbReference type="GO" id="GO:0004519">
    <property type="term" value="F:endonuclease activity"/>
    <property type="evidence" value="ECO:0007669"/>
    <property type="project" value="UniProtKB-KW"/>
</dbReference>
<dbReference type="InterPro" id="IPR012337">
    <property type="entry name" value="RNaseH-like_sf"/>
</dbReference>
<dbReference type="GO" id="GO:0005634">
    <property type="term" value="C:nucleus"/>
    <property type="evidence" value="ECO:0007669"/>
    <property type="project" value="UniProtKB-ARBA"/>
</dbReference>
<dbReference type="OrthoDB" id="7691805at2759"/>
<evidence type="ECO:0000256" key="12">
    <source>
        <dbReference type="ARBA" id="ARBA00023172"/>
    </source>
</evidence>
<accession>A0A9Q3FFN9</accession>
<organism evidence="17 18">
    <name type="scientific">Austropuccinia psidii MF-1</name>
    <dbReference type="NCBI Taxonomy" id="1389203"/>
    <lineage>
        <taxon>Eukaryota</taxon>
        <taxon>Fungi</taxon>
        <taxon>Dikarya</taxon>
        <taxon>Basidiomycota</taxon>
        <taxon>Pucciniomycotina</taxon>
        <taxon>Pucciniomycetes</taxon>
        <taxon>Pucciniales</taxon>
        <taxon>Sphaerophragmiaceae</taxon>
        <taxon>Austropuccinia</taxon>
    </lineage>
</organism>
<proteinExistence type="predicted"/>
<dbReference type="InterPro" id="IPR039537">
    <property type="entry name" value="Retrotran_Ty1/copia-like"/>
</dbReference>
<keyword evidence="7" id="KW-0460">Magnesium</keyword>
<keyword evidence="2" id="KW-0548">Nucleotidyltransferase</keyword>
<keyword evidence="10" id="KW-0695">RNA-directed DNA polymerase</keyword>
<keyword evidence="8" id="KW-0694">RNA-binding</keyword>
<evidence type="ECO:0000256" key="5">
    <source>
        <dbReference type="ARBA" id="ARBA00022759"/>
    </source>
</evidence>
<protein>
    <recommendedName>
        <fullName evidence="16">Integrase catalytic domain-containing protein</fullName>
    </recommendedName>
</protein>
<evidence type="ECO:0000259" key="16">
    <source>
        <dbReference type="PROSITE" id="PS50994"/>
    </source>
</evidence>
<feature type="domain" description="Integrase catalytic" evidence="16">
    <location>
        <begin position="307"/>
        <end position="473"/>
    </location>
</feature>
<dbReference type="PROSITE" id="PS50994">
    <property type="entry name" value="INTEGRASE"/>
    <property type="match status" value="1"/>
</dbReference>
<dbReference type="PANTHER" id="PTHR42648:SF11">
    <property type="entry name" value="TRANSPOSON TY4-P GAG-POL POLYPROTEIN"/>
    <property type="match status" value="1"/>
</dbReference>
<sequence length="628" mass="71517">MGHFAHDCHAKKPNSTFSPPLNNNSQFWVYYPIITPPRYMGLADLHQPKTADYYQQKTMAPVNVCFAELGDEEDLMNLFQAEVANEDNMMCREPVCDTGATHSLTYDKEALCHFRQLTNPLPLSVATKTGGRDSFVTGIGTLAFPGLNGETVLIKNIFYPSYAMATLISPASILQTGGKMYTQGDDLMFCNADQIPSLTSKFHEWWCCWFFPPCLKWSQVRNREVQHAHQIIGLKSRVGKLDRDTTNDKILTWHRMFGHCGRHRLKKFLKHRLGAGIGKHLNETVNDCADCLIAKSRRRSELLPTRHTMEPLDIVVCDLMGPFKEENINSGCWALTVQDVNSTYGECHIIKAKSDSATVLQGIITRWEVKTGRKLKTLHSDGGGKFWSKGMNNWCTMKGITHEKSLPMHHKQNRIVERYNRSVADMGQKILQGSGLGNQFLGYAFMWAAYTNNNIPNERTGKLTPSEILFGEKPQLDKTRIFGGRAYIHIPREHRHKLDDRAYEGHVVMYLQCAKGWLFYIPSTNKMIPSAWATFPETCHFTNILCKGHLYQNNNNVQPKTKMDIPFLLNNVQLGNFEKEETFTEQERTSKALARPSGKILRGYKEAMNSDEREEWTRASEYAEDGGI</sequence>
<dbReference type="InterPro" id="IPR001584">
    <property type="entry name" value="Integrase_cat-core"/>
</dbReference>
<dbReference type="GO" id="GO:0016787">
    <property type="term" value="F:hydrolase activity"/>
    <property type="evidence" value="ECO:0007669"/>
    <property type="project" value="UniProtKB-KW"/>
</dbReference>
<keyword evidence="1" id="KW-0815">Transposition</keyword>
<dbReference type="GO" id="GO:0006310">
    <property type="term" value="P:DNA recombination"/>
    <property type="evidence" value="ECO:0007669"/>
    <property type="project" value="UniProtKB-KW"/>
</dbReference>
<comment type="catalytic activity">
    <reaction evidence="14">
        <text>DNA(n) + a 2'-deoxyribonucleoside 5'-triphosphate = DNA(n+1) + diphosphate</text>
        <dbReference type="Rhea" id="RHEA:22508"/>
        <dbReference type="Rhea" id="RHEA-COMP:17339"/>
        <dbReference type="Rhea" id="RHEA-COMP:17340"/>
        <dbReference type="ChEBI" id="CHEBI:33019"/>
        <dbReference type="ChEBI" id="CHEBI:61560"/>
        <dbReference type="ChEBI" id="CHEBI:173112"/>
        <dbReference type="EC" id="2.7.7.7"/>
    </reaction>
</comment>
<dbReference type="InterPro" id="IPR036397">
    <property type="entry name" value="RNaseH_sf"/>
</dbReference>
<keyword evidence="12" id="KW-0233">DNA recombination</keyword>
<evidence type="ECO:0000256" key="15">
    <source>
        <dbReference type="SAM" id="MobiDB-lite"/>
    </source>
</evidence>
<keyword evidence="11" id="KW-0808">Transferase</keyword>
<evidence type="ECO:0000256" key="8">
    <source>
        <dbReference type="ARBA" id="ARBA00022884"/>
    </source>
</evidence>
<evidence type="ECO:0000256" key="2">
    <source>
        <dbReference type="ARBA" id="ARBA00022695"/>
    </source>
</evidence>
<dbReference type="GO" id="GO:0015074">
    <property type="term" value="P:DNA integration"/>
    <property type="evidence" value="ECO:0007669"/>
    <property type="project" value="UniProtKB-KW"/>
</dbReference>
<dbReference type="GO" id="GO:0046872">
    <property type="term" value="F:metal ion binding"/>
    <property type="evidence" value="ECO:0007669"/>
    <property type="project" value="UniProtKB-KW"/>
</dbReference>
<evidence type="ECO:0000256" key="1">
    <source>
        <dbReference type="ARBA" id="ARBA00022578"/>
    </source>
</evidence>
<dbReference type="GO" id="GO:0003964">
    <property type="term" value="F:RNA-directed DNA polymerase activity"/>
    <property type="evidence" value="ECO:0007669"/>
    <property type="project" value="UniProtKB-KW"/>
</dbReference>